<organismHost>
    <name type="scientific">Homo sapiens</name>
    <name type="common">Human</name>
    <dbReference type="NCBI Taxonomy" id="9606"/>
</organismHost>
<organism evidence="1 2">
    <name type="scientific">Human cytomegalovirus</name>
    <name type="common">HHV-5</name>
    <name type="synonym">Human herpesvirus 5</name>
    <dbReference type="NCBI Taxonomy" id="10359"/>
    <lineage>
        <taxon>Viruses</taxon>
        <taxon>Duplodnaviria</taxon>
        <taxon>Heunggongvirae</taxon>
        <taxon>Peploviricota</taxon>
        <taxon>Herviviricetes</taxon>
        <taxon>Herpesvirales</taxon>
        <taxon>Orthoherpesviridae</taxon>
        <taxon>Betaherpesvirinae</taxon>
        <taxon>Cytomegalovirus</taxon>
        <taxon>Cytomegalovirus humanbeta5</taxon>
    </lineage>
</organism>
<sequence>MSLDAAGHQPEARRLLDSAWVRRVLACMIIVIMIAISIWILTYVLFL</sequence>
<gene>
    <name evidence="1" type="primary">RL9A</name>
</gene>
<reference evidence="1 2" key="1">
    <citation type="journal article" date="2015" name="J. Virol.">
        <title>High-throughput analysis of human cytomegalovirus genome diversity highlights the widespread occurrence of gene-disrupting mutations and pervasive recombination.</title>
        <authorList>
            <person name="Sijmons S."/>
            <person name="Thys K."/>
            <person name="Mbong Ngwese M."/>
            <person name="Van Damme E."/>
            <person name="Dvorak J."/>
            <person name="Van Loock M."/>
            <person name="Li G."/>
            <person name="Tachezy R."/>
            <person name="Busson L."/>
            <person name="Aerssens J."/>
            <person name="Van Ranst M."/>
            <person name="Maes P."/>
        </authorList>
    </citation>
    <scope>NUCLEOTIDE SEQUENCE [LARGE SCALE GENOMIC DNA]</scope>
    <source>
        <strain evidence="1">BE/4/2012</strain>
    </source>
</reference>
<protein>
    <submittedName>
        <fullName evidence="1">Protein RL9</fullName>
    </submittedName>
</protein>
<evidence type="ECO:0000313" key="2">
    <source>
        <dbReference type="Proteomes" id="UP000126214"/>
    </source>
</evidence>
<name>A0A0G2UBN4_HCMV</name>
<proteinExistence type="predicted"/>
<evidence type="ECO:0000313" key="1">
    <source>
        <dbReference type="EMBL" id="AKI22768.1"/>
    </source>
</evidence>
<dbReference type="Proteomes" id="UP000126214">
    <property type="component" value="Genome"/>
</dbReference>
<dbReference type="EMBL" id="KP745724">
    <property type="protein sequence ID" value="AKI22768.1"/>
    <property type="molecule type" value="Genomic_DNA"/>
</dbReference>
<accession>A0A0G2UBN4</accession>